<feature type="region of interest" description="Disordered" evidence="1">
    <location>
        <begin position="108"/>
        <end position="145"/>
    </location>
</feature>
<protein>
    <recommendedName>
        <fullName evidence="4">Flotillin C-terminal domain-containing protein</fullName>
    </recommendedName>
</protein>
<comment type="caution">
    <text evidence="2">The sequence shown here is derived from an EMBL/GenBank/DDBJ whole genome shotgun (WGS) entry which is preliminary data.</text>
</comment>
<dbReference type="RefSeq" id="WP_066336837.1">
    <property type="nucleotide sequence ID" value="NZ_LWSG01000034.1"/>
</dbReference>
<dbReference type="EMBL" id="LWSG01000034">
    <property type="protein sequence ID" value="OAS83991.1"/>
    <property type="molecule type" value="Genomic_DNA"/>
</dbReference>
<evidence type="ECO:0000256" key="1">
    <source>
        <dbReference type="SAM" id="MobiDB-lite"/>
    </source>
</evidence>
<accession>A0A179SR80</accession>
<evidence type="ECO:0000313" key="3">
    <source>
        <dbReference type="Proteomes" id="UP000078534"/>
    </source>
</evidence>
<organism evidence="2 3">
    <name type="scientific">Metabacillus litoralis</name>
    <dbReference type="NCBI Taxonomy" id="152268"/>
    <lineage>
        <taxon>Bacteria</taxon>
        <taxon>Bacillati</taxon>
        <taxon>Bacillota</taxon>
        <taxon>Bacilli</taxon>
        <taxon>Bacillales</taxon>
        <taxon>Bacillaceae</taxon>
        <taxon>Metabacillus</taxon>
    </lineage>
</organism>
<evidence type="ECO:0008006" key="4">
    <source>
        <dbReference type="Google" id="ProtNLM"/>
    </source>
</evidence>
<name>A0A179SR80_9BACI</name>
<evidence type="ECO:0000313" key="2">
    <source>
        <dbReference type="EMBL" id="OAS83991.1"/>
    </source>
</evidence>
<keyword evidence="3" id="KW-1185">Reference proteome</keyword>
<dbReference type="STRING" id="152268.A6K24_07760"/>
<proteinExistence type="predicted"/>
<feature type="compositionally biased region" description="Basic and acidic residues" evidence="1">
    <location>
        <begin position="127"/>
        <end position="145"/>
    </location>
</feature>
<dbReference type="Proteomes" id="UP000078534">
    <property type="component" value="Unassembled WGS sequence"/>
</dbReference>
<sequence length="145" mass="15866">MVLKRICHDVAKLLNYGIDLSTIYSFINRRKPFISVAPVFSILARVFAEKIAQPLNNIDSVKIIDSGNGQGVPSFGKSITRTMVDMQEPLKEMTGIDVAQLLKSYVSRSNGNQNQGVPTVTATETSDNSKVEDVTIDDDLKSMGS</sequence>
<dbReference type="AlphaFoldDB" id="A0A179SR80"/>
<gene>
    <name evidence="2" type="ORF">A6K24_07760</name>
</gene>
<feature type="compositionally biased region" description="Polar residues" evidence="1">
    <location>
        <begin position="108"/>
        <end position="126"/>
    </location>
</feature>
<reference evidence="3" key="1">
    <citation type="submission" date="2016-04" db="EMBL/GenBank/DDBJ databases">
        <authorList>
            <person name="Lyu Z."/>
            <person name="Lyu W."/>
        </authorList>
    </citation>
    <scope>NUCLEOTIDE SEQUENCE [LARGE SCALE GENOMIC DNA]</scope>
    <source>
        <strain evidence="3">C44</strain>
    </source>
</reference>